<dbReference type="AlphaFoldDB" id="A0A1H6YGS6"/>
<sequence length="53" mass="6304">MSDETLIDFAAERERRIHDLHEKRLQDMRQAFEQALPLTAKKKSKARGKPKKR</sequence>
<dbReference type="STRING" id="915471.SAMN05216201_107205"/>
<gene>
    <name evidence="1" type="ORF">SAMN05216201_107205</name>
</gene>
<evidence type="ECO:0000313" key="2">
    <source>
        <dbReference type="Proteomes" id="UP000242930"/>
    </source>
</evidence>
<protein>
    <submittedName>
        <fullName evidence="1">Uncharacterized protein</fullName>
    </submittedName>
</protein>
<name>A0A1H6YGS6_9PSED</name>
<organism evidence="1 2">
    <name type="scientific">Pseudomonas linyingensis</name>
    <dbReference type="NCBI Taxonomy" id="915471"/>
    <lineage>
        <taxon>Bacteria</taxon>
        <taxon>Pseudomonadati</taxon>
        <taxon>Pseudomonadota</taxon>
        <taxon>Gammaproteobacteria</taxon>
        <taxon>Pseudomonadales</taxon>
        <taxon>Pseudomonadaceae</taxon>
        <taxon>Pseudomonas</taxon>
    </lineage>
</organism>
<accession>A0A1H6YGS6</accession>
<evidence type="ECO:0000313" key="1">
    <source>
        <dbReference type="EMBL" id="SEJ36432.1"/>
    </source>
</evidence>
<reference evidence="2" key="1">
    <citation type="submission" date="2016-10" db="EMBL/GenBank/DDBJ databases">
        <authorList>
            <person name="Varghese N."/>
            <person name="Submissions S."/>
        </authorList>
    </citation>
    <scope>NUCLEOTIDE SEQUENCE [LARGE SCALE GENOMIC DNA]</scope>
    <source>
        <strain evidence="2">LMG 25967</strain>
    </source>
</reference>
<dbReference type="EMBL" id="FNZE01000007">
    <property type="protein sequence ID" value="SEJ36432.1"/>
    <property type="molecule type" value="Genomic_DNA"/>
</dbReference>
<dbReference type="RefSeq" id="WP_090310776.1">
    <property type="nucleotide sequence ID" value="NZ_FNZE01000007.1"/>
</dbReference>
<keyword evidence="2" id="KW-1185">Reference proteome</keyword>
<proteinExistence type="predicted"/>
<dbReference type="Proteomes" id="UP000242930">
    <property type="component" value="Unassembled WGS sequence"/>
</dbReference>